<dbReference type="EMBL" id="CP002456">
    <property type="protein sequence ID" value="ADU91676.1"/>
    <property type="molecule type" value="Genomic_DNA"/>
</dbReference>
<organism evidence="1 2">
    <name type="scientific">Taylorella equigenitalis (strain MCE9)</name>
    <dbReference type="NCBI Taxonomy" id="937774"/>
    <lineage>
        <taxon>Bacteria</taxon>
        <taxon>Pseudomonadati</taxon>
        <taxon>Pseudomonadota</taxon>
        <taxon>Betaproteobacteria</taxon>
        <taxon>Burkholderiales</taxon>
        <taxon>Alcaligenaceae</taxon>
        <taxon>Taylorella</taxon>
    </lineage>
</organism>
<reference evidence="1 2" key="1">
    <citation type="journal article" date="2011" name="J. Bacteriol.">
        <title>Genome sequence of Taylorella equigenitalis MCE9, the causative agent of contagious equine metritis.</title>
        <authorList>
            <person name="Hebert L."/>
            <person name="Moumen B."/>
            <person name="Duquesne F."/>
            <person name="Breuil M.F."/>
            <person name="Laugier C."/>
            <person name="Batto J.M."/>
            <person name="Renault P."/>
            <person name="Petry S."/>
        </authorList>
    </citation>
    <scope>NUCLEOTIDE SEQUENCE [LARGE SCALE GENOMIC DNA]</scope>
    <source>
        <strain evidence="1 2">MCE9</strain>
    </source>
</reference>
<protein>
    <submittedName>
        <fullName evidence="1">Uncharacterized protein</fullName>
    </submittedName>
</protein>
<dbReference type="Proteomes" id="UP000007472">
    <property type="component" value="Chromosome"/>
</dbReference>
<name>A0A654KIF5_TAYEM</name>
<evidence type="ECO:0000313" key="1">
    <source>
        <dbReference type="EMBL" id="ADU91676.1"/>
    </source>
</evidence>
<dbReference type="KEGG" id="teq:TEQUI_0738"/>
<proteinExistence type="predicted"/>
<sequence>MSRIIFQNLCLQITLNILVTHESFFDVLKPETYSEQIKILNDELRKFDLKDSDLAVRECFNFSKKGRIKSFTGK</sequence>
<accession>A0A654KIF5</accession>
<dbReference type="AlphaFoldDB" id="A0A654KIF5"/>
<evidence type="ECO:0000313" key="2">
    <source>
        <dbReference type="Proteomes" id="UP000007472"/>
    </source>
</evidence>
<gene>
    <name evidence="1" type="ordered locus">TEQUI_0738</name>
</gene>